<dbReference type="AlphaFoldDB" id="A0A919W5P6"/>
<gene>
    <name evidence="2" type="ORF">Ato02nite_050680</name>
</gene>
<dbReference type="RefSeq" id="WP_213009147.1">
    <property type="nucleotide sequence ID" value="NZ_BOQN01000065.1"/>
</dbReference>
<sequence length="64" mass="6814">MSDQVEHENIVMENAGAHGDTFITGSKETGKFQTDEPPTSETPANGSSNAGINKLHGNREKDDA</sequence>
<comment type="caution">
    <text evidence="2">The sequence shown here is derived from an EMBL/GenBank/DDBJ whole genome shotgun (WGS) entry which is preliminary data.</text>
</comment>
<proteinExistence type="predicted"/>
<feature type="compositionally biased region" description="Basic and acidic residues" evidence="1">
    <location>
        <begin position="1"/>
        <end position="10"/>
    </location>
</feature>
<protein>
    <submittedName>
        <fullName evidence="2">Uncharacterized protein</fullName>
    </submittedName>
</protein>
<feature type="region of interest" description="Disordered" evidence="1">
    <location>
        <begin position="1"/>
        <end position="64"/>
    </location>
</feature>
<feature type="compositionally biased region" description="Polar residues" evidence="1">
    <location>
        <begin position="36"/>
        <end position="51"/>
    </location>
</feature>
<dbReference type="EMBL" id="BOQN01000065">
    <property type="protein sequence ID" value="GIM93275.1"/>
    <property type="molecule type" value="Genomic_DNA"/>
</dbReference>
<evidence type="ECO:0000256" key="1">
    <source>
        <dbReference type="SAM" id="MobiDB-lite"/>
    </source>
</evidence>
<evidence type="ECO:0000313" key="2">
    <source>
        <dbReference type="EMBL" id="GIM93275.1"/>
    </source>
</evidence>
<dbReference type="Proteomes" id="UP000677082">
    <property type="component" value="Unassembled WGS sequence"/>
</dbReference>
<keyword evidence="3" id="KW-1185">Reference proteome</keyword>
<name>A0A919W5P6_9ACTN</name>
<accession>A0A919W5P6</accession>
<organism evidence="2 3">
    <name type="scientific">Paractinoplanes toevensis</name>
    <dbReference type="NCBI Taxonomy" id="571911"/>
    <lineage>
        <taxon>Bacteria</taxon>
        <taxon>Bacillati</taxon>
        <taxon>Actinomycetota</taxon>
        <taxon>Actinomycetes</taxon>
        <taxon>Micromonosporales</taxon>
        <taxon>Micromonosporaceae</taxon>
        <taxon>Paractinoplanes</taxon>
    </lineage>
</organism>
<reference evidence="2 3" key="1">
    <citation type="submission" date="2021-03" db="EMBL/GenBank/DDBJ databases">
        <title>Whole genome shotgun sequence of Actinoplanes toevensis NBRC 105298.</title>
        <authorList>
            <person name="Komaki H."/>
            <person name="Tamura T."/>
        </authorList>
    </citation>
    <scope>NUCLEOTIDE SEQUENCE [LARGE SCALE GENOMIC DNA]</scope>
    <source>
        <strain evidence="2 3">NBRC 105298</strain>
    </source>
</reference>
<evidence type="ECO:0000313" key="3">
    <source>
        <dbReference type="Proteomes" id="UP000677082"/>
    </source>
</evidence>